<gene>
    <name evidence="9" type="primary">EZ2</name>
    <name evidence="9" type="ORF">KSP39_PZI004242</name>
</gene>
<feature type="region of interest" description="Disordered" evidence="7">
    <location>
        <begin position="307"/>
        <end position="386"/>
    </location>
</feature>
<dbReference type="SUPFAM" id="SSF55277">
    <property type="entry name" value="GYF domain"/>
    <property type="match status" value="1"/>
</dbReference>
<accession>A0AAP0BW52</accession>
<organism evidence="9 10">
    <name type="scientific">Platanthera zijinensis</name>
    <dbReference type="NCBI Taxonomy" id="2320716"/>
    <lineage>
        <taxon>Eukaryota</taxon>
        <taxon>Viridiplantae</taxon>
        <taxon>Streptophyta</taxon>
        <taxon>Embryophyta</taxon>
        <taxon>Tracheophyta</taxon>
        <taxon>Spermatophyta</taxon>
        <taxon>Magnoliopsida</taxon>
        <taxon>Liliopsida</taxon>
        <taxon>Asparagales</taxon>
        <taxon>Orchidaceae</taxon>
        <taxon>Orchidoideae</taxon>
        <taxon>Orchideae</taxon>
        <taxon>Orchidinae</taxon>
        <taxon>Platanthera</taxon>
    </lineage>
</organism>
<evidence type="ECO:0000256" key="2">
    <source>
        <dbReference type="ARBA" id="ARBA00022603"/>
    </source>
</evidence>
<evidence type="ECO:0000313" key="10">
    <source>
        <dbReference type="Proteomes" id="UP001418222"/>
    </source>
</evidence>
<evidence type="ECO:0000259" key="8">
    <source>
        <dbReference type="PROSITE" id="PS50829"/>
    </source>
</evidence>
<keyword evidence="6" id="KW-0539">Nucleus</keyword>
<dbReference type="InterPro" id="IPR003169">
    <property type="entry name" value="GYF"/>
</dbReference>
<keyword evidence="10" id="KW-1185">Reference proteome</keyword>
<dbReference type="PROSITE" id="PS50829">
    <property type="entry name" value="GYF"/>
    <property type="match status" value="1"/>
</dbReference>
<dbReference type="PANTHER" id="PTHR45814:SF2">
    <property type="entry name" value="HISTONE-LYSINE N-METHYLTRANSFERASE SETD1"/>
    <property type="match status" value="1"/>
</dbReference>
<dbReference type="InterPro" id="IPR046341">
    <property type="entry name" value="SET_dom_sf"/>
</dbReference>
<keyword evidence="4" id="KW-0949">S-adenosyl-L-methionine</keyword>
<dbReference type="SUPFAM" id="SSF82199">
    <property type="entry name" value="SET domain"/>
    <property type="match status" value="1"/>
</dbReference>
<evidence type="ECO:0000256" key="3">
    <source>
        <dbReference type="ARBA" id="ARBA00022679"/>
    </source>
</evidence>
<feature type="compositionally biased region" description="Basic and acidic residues" evidence="7">
    <location>
        <begin position="307"/>
        <end position="333"/>
    </location>
</feature>
<reference evidence="9 10" key="1">
    <citation type="journal article" date="2022" name="Nat. Plants">
        <title>Genomes of leafy and leafless Platanthera orchids illuminate the evolution of mycoheterotrophy.</title>
        <authorList>
            <person name="Li M.H."/>
            <person name="Liu K.W."/>
            <person name="Li Z."/>
            <person name="Lu H.C."/>
            <person name="Ye Q.L."/>
            <person name="Zhang D."/>
            <person name="Wang J.Y."/>
            <person name="Li Y.F."/>
            <person name="Zhong Z.M."/>
            <person name="Liu X."/>
            <person name="Yu X."/>
            <person name="Liu D.K."/>
            <person name="Tu X.D."/>
            <person name="Liu B."/>
            <person name="Hao Y."/>
            <person name="Liao X.Y."/>
            <person name="Jiang Y.T."/>
            <person name="Sun W.H."/>
            <person name="Chen J."/>
            <person name="Chen Y.Q."/>
            <person name="Ai Y."/>
            <person name="Zhai J.W."/>
            <person name="Wu S.S."/>
            <person name="Zhou Z."/>
            <person name="Hsiao Y.Y."/>
            <person name="Wu W.L."/>
            <person name="Chen Y.Y."/>
            <person name="Lin Y.F."/>
            <person name="Hsu J.L."/>
            <person name="Li C.Y."/>
            <person name="Wang Z.W."/>
            <person name="Zhao X."/>
            <person name="Zhong W.Y."/>
            <person name="Ma X.K."/>
            <person name="Ma L."/>
            <person name="Huang J."/>
            <person name="Chen G.Z."/>
            <person name="Huang M.Z."/>
            <person name="Huang L."/>
            <person name="Peng D.H."/>
            <person name="Luo Y.B."/>
            <person name="Zou S.Q."/>
            <person name="Chen S.P."/>
            <person name="Lan S."/>
            <person name="Tsai W.C."/>
            <person name="Van de Peer Y."/>
            <person name="Liu Z.J."/>
        </authorList>
    </citation>
    <scope>NUCLEOTIDE SEQUENCE [LARGE SCALE GENOMIC DNA]</scope>
    <source>
        <strain evidence="9">Lor287</strain>
    </source>
</reference>
<dbReference type="Proteomes" id="UP001418222">
    <property type="component" value="Unassembled WGS sequence"/>
</dbReference>
<dbReference type="Gene3D" id="3.30.1490.40">
    <property type="match status" value="2"/>
</dbReference>
<evidence type="ECO:0000256" key="4">
    <source>
        <dbReference type="ARBA" id="ARBA00022691"/>
    </source>
</evidence>
<dbReference type="PANTHER" id="PTHR45814">
    <property type="entry name" value="HISTONE-LYSINE N-METHYLTRANSFERASE SETD1"/>
    <property type="match status" value="1"/>
</dbReference>
<keyword evidence="2" id="KW-0489">Methyltransferase</keyword>
<dbReference type="GO" id="GO:0032259">
    <property type="term" value="P:methylation"/>
    <property type="evidence" value="ECO:0007669"/>
    <property type="project" value="UniProtKB-KW"/>
</dbReference>
<name>A0AAP0BW52_9ASPA</name>
<dbReference type="Gene3D" id="2.170.270.10">
    <property type="entry name" value="SET domain"/>
    <property type="match status" value="1"/>
</dbReference>
<dbReference type="AlphaFoldDB" id="A0AAP0BW52"/>
<feature type="compositionally biased region" description="Low complexity" evidence="7">
    <location>
        <begin position="335"/>
        <end position="370"/>
    </location>
</feature>
<keyword evidence="3" id="KW-0808">Transferase</keyword>
<evidence type="ECO:0000256" key="1">
    <source>
        <dbReference type="ARBA" id="ARBA00004123"/>
    </source>
</evidence>
<dbReference type="InterPro" id="IPR035445">
    <property type="entry name" value="GYF-like_dom_sf"/>
</dbReference>
<dbReference type="GO" id="GO:0042800">
    <property type="term" value="F:histone H3K4 methyltransferase activity"/>
    <property type="evidence" value="ECO:0007669"/>
    <property type="project" value="InterPro"/>
</dbReference>
<evidence type="ECO:0000256" key="7">
    <source>
        <dbReference type="SAM" id="MobiDB-lite"/>
    </source>
</evidence>
<keyword evidence="5" id="KW-0156">Chromatin regulator</keyword>
<comment type="caution">
    <text evidence="9">The sequence shown here is derived from an EMBL/GenBank/DDBJ whole genome shotgun (WGS) entry which is preliminary data.</text>
</comment>
<feature type="domain" description="GYF" evidence="8">
    <location>
        <begin position="183"/>
        <end position="233"/>
    </location>
</feature>
<evidence type="ECO:0000313" key="9">
    <source>
        <dbReference type="EMBL" id="KAK8952186.1"/>
    </source>
</evidence>
<dbReference type="InterPro" id="IPR044570">
    <property type="entry name" value="Set1-like"/>
</dbReference>
<comment type="subcellular location">
    <subcellularLocation>
        <location evidence="1">Nucleus</location>
    </subcellularLocation>
</comment>
<protein>
    <submittedName>
        <fullName evidence="9">Histone-lysine N-methyltransferase EZ2</fullName>
    </submittedName>
</protein>
<dbReference type="GO" id="GO:0048188">
    <property type="term" value="C:Set1C/COMPASS complex"/>
    <property type="evidence" value="ECO:0007669"/>
    <property type="project" value="TreeGrafter"/>
</dbReference>
<proteinExistence type="predicted"/>
<dbReference type="EMBL" id="JBBWWQ010000003">
    <property type="protein sequence ID" value="KAK8952186.1"/>
    <property type="molecule type" value="Genomic_DNA"/>
</dbReference>
<sequence>MEGGTFSTNNSSDVPWAYGGGTIAGYDNSHVGYTYPPCLSGWMYVNENGQLCGPYAQQQLDEGLSTGFLPEELLVYPVVNGTLSNPMYLKYIKYISNSCWPVNSLTTTPSTSLGLVASVPASYGCGASSSLSCLYSEFDEHVQHSTAQPIVMHAAQFSGSLNPDTGVADHATTRLSALIRSEESYWMFEDEEGRKHGPHSFAELYYWHSSSYLQDSSMIHHVDGKCGPFTLLTLVEECCRIQNTPDVYANSDCFGSFSSFISEIVEDISVQLHSVILKAARRVFLDEIISTIIPEFSARRKAMRHLKLESKSKDAKHSTLSKKEPKMMNEKRKASIGSGRPSVGSGRPSIGSGRPSVGSRRPSVSSGRPSASFKVKSEPKMPSITSVDRSADDYPLGTINKFSELLLEVYKTLYYDSMKVLWSCVLFDSVSDYINKWLKRKHWYDPPTLSTCSISMVADVKNMDEVQRSEVANIDLSISQASILELEFPPGFGPEARDVGVSACFSSERSPSKDLEMMKTDLYGNLESELYLSAKKSLFEYFEDVLKEEITKLLWVEAEDKTNDATVSEDVMGISVYELPTAAMVECAEVEVEHLKDFAATPMEDVMDVSVYELPTVAGVECAEAEAEHLEDIAATTDQSTSHFQLDLCDSVKVAVGLAESPGPPNSLSTPFAKAFERMGPPSMSLFNDEIVDELPPPELEAGATNSLFSVFDRNKIRPSGAIENNASMIGKYVALAVCRQKLHDEFIKEWGSSHLVSFLHDIFISCTYIRKREVDPAIPVNHERQNFDYSLKDDKVSDALHNLSGSSKVVEKLREDLQHMKSSWPSGNSFGNLTYFRKKKISNKNSGALLKNSELIKEVGDISIDQVLLVGSGSPGPRRDDVDSKLELDAADLVDLSSSPINNSRKLRKINHEISNSVSQILNNAKTMYIEDDSHTHSKCSHDVIDEVFIDKTRHIMEEVLVSDHGSDKIEKIVTSSYIMDSHEPKALPLSISESISLSSLKRKAAIPPIPHSISKLSRMTKIKKVNKKGASRQDLKPSKLVIPCPKTDGCARSSISGWDWRQWSRNALPSERARLRVKRDVGPHGFGFDAIGNQHSNIKGPSARTNRVKLRNLLAAAEGTELLKVTQLKARKKGLRFQRSKIHDWGLVALEPIDAEDFVIEYVGELIRRRISDIRELQYENMGIGSSYLFRLDDGYVVRQKLVILYITIHLYGYL</sequence>
<evidence type="ECO:0000256" key="6">
    <source>
        <dbReference type="ARBA" id="ARBA00023242"/>
    </source>
</evidence>
<evidence type="ECO:0000256" key="5">
    <source>
        <dbReference type="ARBA" id="ARBA00022853"/>
    </source>
</evidence>